<keyword evidence="3 6" id="KW-0081">Bacteriolytic enzyme</keyword>
<dbReference type="CDD" id="cd16900">
    <property type="entry name" value="endolysin_R21-like"/>
    <property type="match status" value="1"/>
</dbReference>
<evidence type="ECO:0000313" key="8">
    <source>
        <dbReference type="EMBL" id="CUU24462.1"/>
    </source>
</evidence>
<evidence type="ECO:0000256" key="6">
    <source>
        <dbReference type="RuleBase" id="RU003788"/>
    </source>
</evidence>
<reference evidence="9" key="1">
    <citation type="submission" date="2015-11" db="EMBL/GenBank/DDBJ databases">
        <authorList>
            <person name="Blom J."/>
        </authorList>
    </citation>
    <scope>NUCLEOTIDE SEQUENCE [LARGE SCALE GENOMIC DNA]</scope>
</reference>
<keyword evidence="5 6" id="KW-0326">Glycosidase</keyword>
<dbReference type="GO" id="GO:0031640">
    <property type="term" value="P:killing of cells of another organism"/>
    <property type="evidence" value="ECO:0007669"/>
    <property type="project" value="UniProtKB-KW"/>
</dbReference>
<feature type="signal peptide" evidence="7">
    <location>
        <begin position="1"/>
        <end position="25"/>
    </location>
</feature>
<dbReference type="Pfam" id="PF00959">
    <property type="entry name" value="Phage_lysozyme"/>
    <property type="match status" value="1"/>
</dbReference>
<proteinExistence type="inferred from homology"/>
<accession>A0A0U5L1X9</accession>
<evidence type="ECO:0000256" key="2">
    <source>
        <dbReference type="ARBA" id="ARBA00022529"/>
    </source>
</evidence>
<dbReference type="InterPro" id="IPR023346">
    <property type="entry name" value="Lysozyme-like_dom_sf"/>
</dbReference>
<dbReference type="SUPFAM" id="SSF53955">
    <property type="entry name" value="Lysozyme-like"/>
    <property type="match status" value="1"/>
</dbReference>
<gene>
    <name evidence="8" type="primary">19</name>
    <name evidence="8" type="ORF">EM595_2229</name>
</gene>
<dbReference type="HAMAP" id="MF_04136">
    <property type="entry name" value="SAR_ENDOLYSIN"/>
    <property type="match status" value="1"/>
</dbReference>
<dbReference type="KEGG" id="ege:EM595_2229"/>
<sequence>MAMSNSLRNKLMTAAGSGAMFIAMAFLGGKEGVEGRQYTPYQDVAGVWTVCDGHTGSDIVQSKQYTDRECNQLLSVDLQPVKKTVDSMVKIPLGEYQRAALYSFTYNVGTRAFSTSTLLKQLNAGDVKGACQALRHWVYAGGQKWRGLMNRRDMERSMCLAENADDLAGK</sequence>
<name>A0A0U5L1X9_9GAMM</name>
<dbReference type="OrthoDB" id="8141296at2"/>
<keyword evidence="2 6" id="KW-0929">Antimicrobial</keyword>
<feature type="chain" id="PRO_5006861010" description="Lysozyme" evidence="7">
    <location>
        <begin position="26"/>
        <end position="170"/>
    </location>
</feature>
<comment type="catalytic activity">
    <reaction evidence="1 6">
        <text>Hydrolysis of (1-&gt;4)-beta-linkages between N-acetylmuramic acid and N-acetyl-D-glucosamine residues in a peptidoglycan and between N-acetyl-D-glucosamine residues in chitodextrins.</text>
        <dbReference type="EC" id="3.2.1.17"/>
    </reaction>
</comment>
<protein>
    <recommendedName>
        <fullName evidence="6">Lysozyme</fullName>
        <ecNumber evidence="6">3.2.1.17</ecNumber>
    </recommendedName>
</protein>
<dbReference type="Proteomes" id="UP000059419">
    <property type="component" value="Chromosome 1"/>
</dbReference>
<evidence type="ECO:0000313" key="9">
    <source>
        <dbReference type="Proteomes" id="UP000059419"/>
    </source>
</evidence>
<dbReference type="InterPro" id="IPR043688">
    <property type="entry name" value="SAR_endolysin-like"/>
</dbReference>
<evidence type="ECO:0000256" key="7">
    <source>
        <dbReference type="SAM" id="SignalP"/>
    </source>
</evidence>
<dbReference type="PANTHER" id="PTHR38107:SF3">
    <property type="entry name" value="LYSOZYME RRRD-RELATED"/>
    <property type="match status" value="1"/>
</dbReference>
<dbReference type="GO" id="GO:0009253">
    <property type="term" value="P:peptidoglycan catabolic process"/>
    <property type="evidence" value="ECO:0007669"/>
    <property type="project" value="InterPro"/>
</dbReference>
<keyword evidence="7" id="KW-0732">Signal</keyword>
<dbReference type="EMBL" id="LN907827">
    <property type="protein sequence ID" value="CUU24462.1"/>
    <property type="molecule type" value="Genomic_DNA"/>
</dbReference>
<dbReference type="AlphaFoldDB" id="A0A0U5L1X9"/>
<evidence type="ECO:0000256" key="3">
    <source>
        <dbReference type="ARBA" id="ARBA00022638"/>
    </source>
</evidence>
<dbReference type="PANTHER" id="PTHR38107">
    <property type="match status" value="1"/>
</dbReference>
<keyword evidence="9" id="KW-1185">Reference proteome</keyword>
<keyword evidence="4 6" id="KW-0378">Hydrolase</keyword>
<dbReference type="InterPro" id="IPR051018">
    <property type="entry name" value="Bacteriophage_GH24"/>
</dbReference>
<dbReference type="InterPro" id="IPR002196">
    <property type="entry name" value="Glyco_hydro_24"/>
</dbReference>
<evidence type="ECO:0000256" key="5">
    <source>
        <dbReference type="ARBA" id="ARBA00023295"/>
    </source>
</evidence>
<dbReference type="GO" id="GO:0042742">
    <property type="term" value="P:defense response to bacterium"/>
    <property type="evidence" value="ECO:0007669"/>
    <property type="project" value="UniProtKB-KW"/>
</dbReference>
<dbReference type="InterPro" id="IPR023347">
    <property type="entry name" value="Lysozyme_dom_sf"/>
</dbReference>
<comment type="similarity">
    <text evidence="6">Belongs to the glycosyl hydrolase 24 family.</text>
</comment>
<dbReference type="GO" id="GO:0003796">
    <property type="term" value="F:lysozyme activity"/>
    <property type="evidence" value="ECO:0007669"/>
    <property type="project" value="UniProtKB-EC"/>
</dbReference>
<dbReference type="HAMAP" id="MF_04110">
    <property type="entry name" value="ENDOLYSIN_T4"/>
    <property type="match status" value="1"/>
</dbReference>
<dbReference type="PATRIC" id="fig|1619313.3.peg.2317"/>
<dbReference type="Gene3D" id="1.10.530.40">
    <property type="match status" value="1"/>
</dbReference>
<evidence type="ECO:0000256" key="1">
    <source>
        <dbReference type="ARBA" id="ARBA00000632"/>
    </source>
</evidence>
<dbReference type="InterPro" id="IPR034690">
    <property type="entry name" value="Endolysin_T4_type"/>
</dbReference>
<dbReference type="STRING" id="1619313.EM595_2229"/>
<dbReference type="EC" id="3.2.1.17" evidence="6"/>
<evidence type="ECO:0000256" key="4">
    <source>
        <dbReference type="ARBA" id="ARBA00022801"/>
    </source>
</evidence>
<organism evidence="8 9">
    <name type="scientific">Duffyella gerundensis</name>
    <dbReference type="NCBI Taxonomy" id="1619313"/>
    <lineage>
        <taxon>Bacteria</taxon>
        <taxon>Pseudomonadati</taxon>
        <taxon>Pseudomonadota</taxon>
        <taxon>Gammaproteobacteria</taxon>
        <taxon>Enterobacterales</taxon>
        <taxon>Erwiniaceae</taxon>
        <taxon>Duffyella</taxon>
    </lineage>
</organism>
<dbReference type="GO" id="GO:0016998">
    <property type="term" value="P:cell wall macromolecule catabolic process"/>
    <property type="evidence" value="ECO:0007669"/>
    <property type="project" value="InterPro"/>
</dbReference>